<sequence>MVDTIEDGDLDDYERFVAEMIADDRPSLFAVLAEYGERTDAEIAAWGLAWPDHVEVVLAGGGRLKSSSTERVATFVRRTRRGCRVRIVRADDLPAPRA</sequence>
<evidence type="ECO:0000313" key="1">
    <source>
        <dbReference type="EMBL" id="MBB4967420.1"/>
    </source>
</evidence>
<dbReference type="AlphaFoldDB" id="A0A7W7T6G4"/>
<keyword evidence="2" id="KW-1185">Reference proteome</keyword>
<dbReference type="RefSeq" id="WP_184672122.1">
    <property type="nucleotide sequence ID" value="NZ_BAABAI010000009.1"/>
</dbReference>
<dbReference type="EMBL" id="JACHJS010000001">
    <property type="protein sequence ID" value="MBB4967420.1"/>
    <property type="molecule type" value="Genomic_DNA"/>
</dbReference>
<proteinExistence type="predicted"/>
<reference evidence="1 2" key="1">
    <citation type="submission" date="2020-08" db="EMBL/GenBank/DDBJ databases">
        <title>Sequencing the genomes of 1000 actinobacteria strains.</title>
        <authorList>
            <person name="Klenk H.-P."/>
        </authorList>
    </citation>
    <scope>NUCLEOTIDE SEQUENCE [LARGE SCALE GENOMIC DNA]</scope>
    <source>
        <strain evidence="1 2">DSM 45084</strain>
    </source>
</reference>
<organism evidence="1 2">
    <name type="scientific">Saccharothrix violaceirubra</name>
    <dbReference type="NCBI Taxonomy" id="413306"/>
    <lineage>
        <taxon>Bacteria</taxon>
        <taxon>Bacillati</taxon>
        <taxon>Actinomycetota</taxon>
        <taxon>Actinomycetes</taxon>
        <taxon>Pseudonocardiales</taxon>
        <taxon>Pseudonocardiaceae</taxon>
        <taxon>Saccharothrix</taxon>
    </lineage>
</organism>
<protein>
    <submittedName>
        <fullName evidence="1">Uncharacterized protein</fullName>
    </submittedName>
</protein>
<name>A0A7W7T6G4_9PSEU</name>
<comment type="caution">
    <text evidence="1">The sequence shown here is derived from an EMBL/GenBank/DDBJ whole genome shotgun (WGS) entry which is preliminary data.</text>
</comment>
<gene>
    <name evidence="1" type="ORF">F4559_004779</name>
</gene>
<evidence type="ECO:0000313" key="2">
    <source>
        <dbReference type="Proteomes" id="UP000542674"/>
    </source>
</evidence>
<dbReference type="Proteomes" id="UP000542674">
    <property type="component" value="Unassembled WGS sequence"/>
</dbReference>
<accession>A0A7W7T6G4</accession>